<name>A0A4R6TSA4_9FLAO</name>
<dbReference type="GO" id="GO:0004850">
    <property type="term" value="F:uridine phosphorylase activity"/>
    <property type="evidence" value="ECO:0007669"/>
    <property type="project" value="UniProtKB-EC"/>
</dbReference>
<evidence type="ECO:0000259" key="4">
    <source>
        <dbReference type="Pfam" id="PF01048"/>
    </source>
</evidence>
<dbReference type="RefSeq" id="WP_133644173.1">
    <property type="nucleotide sequence ID" value="NZ_SNYI01000002.1"/>
</dbReference>
<dbReference type="InterPro" id="IPR000845">
    <property type="entry name" value="Nucleoside_phosphorylase_d"/>
</dbReference>
<evidence type="ECO:0000256" key="2">
    <source>
        <dbReference type="ARBA" id="ARBA00021980"/>
    </source>
</evidence>
<dbReference type="EMBL" id="SNYI01000002">
    <property type="protein sequence ID" value="TDQ31340.1"/>
    <property type="molecule type" value="Genomic_DNA"/>
</dbReference>
<dbReference type="Gene3D" id="3.40.50.1580">
    <property type="entry name" value="Nucleoside phosphorylase domain"/>
    <property type="match status" value="1"/>
</dbReference>
<evidence type="ECO:0000313" key="5">
    <source>
        <dbReference type="EMBL" id="TDQ31340.1"/>
    </source>
</evidence>
<comment type="catalytic activity">
    <reaction evidence="3">
        <text>uridine + phosphate = alpha-D-ribose 1-phosphate + uracil</text>
        <dbReference type="Rhea" id="RHEA:24388"/>
        <dbReference type="ChEBI" id="CHEBI:16704"/>
        <dbReference type="ChEBI" id="CHEBI:17568"/>
        <dbReference type="ChEBI" id="CHEBI:43474"/>
        <dbReference type="ChEBI" id="CHEBI:57720"/>
        <dbReference type="EC" id="2.4.2.3"/>
    </reaction>
</comment>
<dbReference type="InterPro" id="IPR035994">
    <property type="entry name" value="Nucleoside_phosphorylase_sf"/>
</dbReference>
<dbReference type="Pfam" id="PF01048">
    <property type="entry name" value="PNP_UDP_1"/>
    <property type="match status" value="1"/>
</dbReference>
<dbReference type="GO" id="GO:0005829">
    <property type="term" value="C:cytosol"/>
    <property type="evidence" value="ECO:0007669"/>
    <property type="project" value="TreeGrafter"/>
</dbReference>
<dbReference type="OrthoDB" id="9772602at2"/>
<protein>
    <recommendedName>
        <fullName evidence="2">Uridine phosphorylase</fullName>
        <ecNumber evidence="1">2.4.2.3</ecNumber>
    </recommendedName>
</protein>
<proteinExistence type="predicted"/>
<dbReference type="CDD" id="cd00436">
    <property type="entry name" value="UP_TbUP-like"/>
    <property type="match status" value="1"/>
</dbReference>
<dbReference type="Proteomes" id="UP000295468">
    <property type="component" value="Unassembled WGS sequence"/>
</dbReference>
<dbReference type="AlphaFoldDB" id="A0A4R6TSA4"/>
<evidence type="ECO:0000256" key="3">
    <source>
        <dbReference type="ARBA" id="ARBA00048447"/>
    </source>
</evidence>
<feature type="domain" description="Nucleoside phosphorylase" evidence="4">
    <location>
        <begin position="30"/>
        <end position="282"/>
    </location>
</feature>
<dbReference type="GO" id="GO:0004731">
    <property type="term" value="F:purine-nucleoside phosphorylase activity"/>
    <property type="evidence" value="ECO:0007669"/>
    <property type="project" value="TreeGrafter"/>
</dbReference>
<dbReference type="PANTHER" id="PTHR43691">
    <property type="entry name" value="URIDINE PHOSPHORYLASE"/>
    <property type="match status" value="1"/>
</dbReference>
<evidence type="ECO:0000256" key="1">
    <source>
        <dbReference type="ARBA" id="ARBA00011888"/>
    </source>
</evidence>
<accession>A0A4R6TSA4</accession>
<dbReference type="SUPFAM" id="SSF53167">
    <property type="entry name" value="Purine and uridine phosphorylases"/>
    <property type="match status" value="1"/>
</dbReference>
<dbReference type="PANTHER" id="PTHR43691:SF11">
    <property type="entry name" value="FI09636P-RELATED"/>
    <property type="match status" value="1"/>
</dbReference>
<organism evidence="5 6">
    <name type="scientific">Zeaxanthinibacter enoshimensis</name>
    <dbReference type="NCBI Taxonomy" id="392009"/>
    <lineage>
        <taxon>Bacteria</taxon>
        <taxon>Pseudomonadati</taxon>
        <taxon>Bacteroidota</taxon>
        <taxon>Flavobacteriia</taxon>
        <taxon>Flavobacteriales</taxon>
        <taxon>Flavobacteriaceae</taxon>
        <taxon>Zeaxanthinibacter</taxon>
    </lineage>
</organism>
<comment type="caution">
    <text evidence="5">The sequence shown here is derived from an EMBL/GenBank/DDBJ whole genome shotgun (WGS) entry which is preliminary data.</text>
</comment>
<keyword evidence="6" id="KW-1185">Reference proteome</keyword>
<gene>
    <name evidence="5" type="ORF">CLV82_2048</name>
</gene>
<reference evidence="5 6" key="1">
    <citation type="submission" date="2019-03" db="EMBL/GenBank/DDBJ databases">
        <title>Genomic Encyclopedia of Archaeal and Bacterial Type Strains, Phase II (KMG-II): from individual species to whole genera.</title>
        <authorList>
            <person name="Goeker M."/>
        </authorList>
    </citation>
    <scope>NUCLEOTIDE SEQUENCE [LARGE SCALE GENOMIC DNA]</scope>
    <source>
        <strain evidence="5 6">DSM 18435</strain>
    </source>
</reference>
<evidence type="ECO:0000313" key="6">
    <source>
        <dbReference type="Proteomes" id="UP000295468"/>
    </source>
</evidence>
<dbReference type="EC" id="2.4.2.3" evidence="1"/>
<dbReference type="GO" id="GO:0006152">
    <property type="term" value="P:purine nucleoside catabolic process"/>
    <property type="evidence" value="ECO:0007669"/>
    <property type="project" value="TreeGrafter"/>
</dbReference>
<sequence length="293" mass="33193">MPLLPSELILNEDQSIYHLNLHPEDIADTIITVGDPDRVKMVTSYFDSVEVKKGKREFVTHTGHYKGKRLTVISTGIGTDNIDIVLNELDALVNIDFKTRKVKEELKQLKLIRVGTSGALQPEIEVDTFLMSEYAIGFDNLLHFYDSSHLQYHEVQKAFLEYTQWSSAKSTPYVIKADNELLEAFASDQVLMGVTATKVGFYGPQGRKLRLELQDPDLNHKLSSFRYKGRMITNLEMETSGIYGLSRLLGHQAVSMNCILANRYNGTFSENPEKAVKKLIEYVLEHLTVASFV</sequence>